<reference evidence="1 2" key="1">
    <citation type="submission" date="2024-08" db="EMBL/GenBank/DDBJ databases">
        <authorList>
            <person name="Ishaq N."/>
        </authorList>
    </citation>
    <scope>NUCLEOTIDE SEQUENCE [LARGE SCALE GENOMIC DNA]</scope>
    <source>
        <strain evidence="1 2">JCM 30400</strain>
    </source>
</reference>
<gene>
    <name evidence="1" type="ORF">ACCI51_05545</name>
</gene>
<evidence type="ECO:0000313" key="1">
    <source>
        <dbReference type="EMBL" id="MFA0790003.1"/>
    </source>
</evidence>
<keyword evidence="2" id="KW-1185">Reference proteome</keyword>
<name>A0ABV4NKS9_9GAMM</name>
<sequence>MLFGTFHFSNPGRGYVKSEFIDVLSPENQDYLEELTSKLANQSPTHVMLECDPSQQGKINKKFISYLAGKHQLAINEKNNWDFVLPRKPA</sequence>
<accession>A0ABV4NKS9</accession>
<evidence type="ECO:0000313" key="2">
    <source>
        <dbReference type="Proteomes" id="UP001569414"/>
    </source>
</evidence>
<dbReference type="Proteomes" id="UP001569414">
    <property type="component" value="Unassembled WGS sequence"/>
</dbReference>
<proteinExistence type="predicted"/>
<organism evidence="1 2">
    <name type="scientific">Microbulbifer echini</name>
    <dbReference type="NCBI Taxonomy" id="1529067"/>
    <lineage>
        <taxon>Bacteria</taxon>
        <taxon>Pseudomonadati</taxon>
        <taxon>Pseudomonadota</taxon>
        <taxon>Gammaproteobacteria</taxon>
        <taxon>Cellvibrionales</taxon>
        <taxon>Microbulbiferaceae</taxon>
        <taxon>Microbulbifer</taxon>
    </lineage>
</organism>
<dbReference type="RefSeq" id="WP_371842890.1">
    <property type="nucleotide sequence ID" value="NZ_JBGMEL010000004.1"/>
</dbReference>
<dbReference type="EMBL" id="JBGMEL010000004">
    <property type="protein sequence ID" value="MFA0790003.1"/>
    <property type="molecule type" value="Genomic_DNA"/>
</dbReference>
<protein>
    <submittedName>
        <fullName evidence="1">Uncharacterized protein</fullName>
    </submittedName>
</protein>
<comment type="caution">
    <text evidence="1">The sequence shown here is derived from an EMBL/GenBank/DDBJ whole genome shotgun (WGS) entry which is preliminary data.</text>
</comment>